<dbReference type="GO" id="GO:0015221">
    <property type="term" value="F:lipopolysaccharide transmembrane transporter activity"/>
    <property type="evidence" value="ECO:0007669"/>
    <property type="project" value="InterPro"/>
</dbReference>
<evidence type="ECO:0000256" key="1">
    <source>
        <dbReference type="ARBA" id="ARBA00022475"/>
    </source>
</evidence>
<accession>A0A2H9TC76</accession>
<gene>
    <name evidence="7" type="primary">lptC</name>
    <name evidence="7" type="ORF">CI610_00195</name>
</gene>
<evidence type="ECO:0000256" key="6">
    <source>
        <dbReference type="SAM" id="Phobius"/>
    </source>
</evidence>
<organism evidence="7">
    <name type="scientific">invertebrate metagenome</name>
    <dbReference type="NCBI Taxonomy" id="1711999"/>
    <lineage>
        <taxon>unclassified sequences</taxon>
        <taxon>metagenomes</taxon>
        <taxon>organismal metagenomes</taxon>
    </lineage>
</organism>
<dbReference type="AlphaFoldDB" id="A0A2H9TC76"/>
<dbReference type="InterPro" id="IPR010664">
    <property type="entry name" value="LipoPS_assembly_LptC-rel"/>
</dbReference>
<dbReference type="InterPro" id="IPR026265">
    <property type="entry name" value="LptC"/>
</dbReference>
<dbReference type="GO" id="GO:0030288">
    <property type="term" value="C:outer membrane-bounded periplasmic space"/>
    <property type="evidence" value="ECO:0007669"/>
    <property type="project" value="TreeGrafter"/>
</dbReference>
<dbReference type="EMBL" id="NSIT01000004">
    <property type="protein sequence ID" value="PJE80852.1"/>
    <property type="molecule type" value="Genomic_DNA"/>
</dbReference>
<name>A0A2H9TC76_9ZZZZ</name>
<evidence type="ECO:0000256" key="4">
    <source>
        <dbReference type="ARBA" id="ARBA00022989"/>
    </source>
</evidence>
<keyword evidence="3 6" id="KW-0812">Transmembrane</keyword>
<proteinExistence type="inferred from homology"/>
<reference evidence="7" key="1">
    <citation type="journal article" date="2017" name="Appl. Environ. Microbiol.">
        <title>Molecular characterization of an Endozoicomonas-like organism causing infection in king scallop Pecten maximus L.</title>
        <authorList>
            <person name="Cano I."/>
            <person name="van Aerle R."/>
            <person name="Ross S."/>
            <person name="Verner-Jeffreys D.W."/>
            <person name="Paley R.K."/>
            <person name="Rimmer G."/>
            <person name="Ryder D."/>
            <person name="Hooper P."/>
            <person name="Stone D."/>
            <person name="Feist S.W."/>
        </authorList>
    </citation>
    <scope>NUCLEOTIDE SEQUENCE</scope>
</reference>
<keyword evidence="4 6" id="KW-1133">Transmembrane helix</keyword>
<comment type="caution">
    <text evidence="7">The sequence shown here is derived from an EMBL/GenBank/DDBJ whole genome shotgun (WGS) entry which is preliminary data.</text>
</comment>
<dbReference type="HAMAP" id="MF_01915">
    <property type="entry name" value="LPS_assembly_LptC"/>
    <property type="match status" value="1"/>
</dbReference>
<dbReference type="PANTHER" id="PTHR37481">
    <property type="entry name" value="LIPOPOLYSACCHARIDE EXPORT SYSTEM PROTEIN LPTC"/>
    <property type="match status" value="1"/>
</dbReference>
<keyword evidence="2" id="KW-0997">Cell inner membrane</keyword>
<dbReference type="GO" id="GO:0017089">
    <property type="term" value="F:glycolipid transfer activity"/>
    <property type="evidence" value="ECO:0007669"/>
    <property type="project" value="TreeGrafter"/>
</dbReference>
<keyword evidence="1" id="KW-1003">Cell membrane</keyword>
<feature type="transmembrane region" description="Helical" evidence="6">
    <location>
        <begin position="6"/>
        <end position="24"/>
    </location>
</feature>
<dbReference type="NCBIfam" id="TIGR04409">
    <property type="entry name" value="LptC_YrbK"/>
    <property type="match status" value="1"/>
</dbReference>
<keyword evidence="5 6" id="KW-0472">Membrane</keyword>
<dbReference type="Gene3D" id="2.60.450.10">
    <property type="entry name" value="Lipopolysaccharide (LPS) transport protein A like domain"/>
    <property type="match status" value="1"/>
</dbReference>
<dbReference type="Pfam" id="PF06835">
    <property type="entry name" value="LptC"/>
    <property type="match status" value="1"/>
</dbReference>
<evidence type="ECO:0000256" key="2">
    <source>
        <dbReference type="ARBA" id="ARBA00022519"/>
    </source>
</evidence>
<sequence length="193" mass="22187">MLNRTYLIYASIALILLTIGYWSYEGNLKSVPMKLRQVSPEREHSDYFVTNTAINQYNTIGKLDYQLTANSISHYPFNDSILLTHPHLTSYHKSGQIMDSRAQYGKLLSGNETLELWDNVVMNQTDLKSAQRIRIDTEFITIYSDKSLAETDQPVTITDPQSKIDAIGMETYYERGEVYLQSQVRGVHEPNRP</sequence>
<dbReference type="InterPro" id="IPR052363">
    <property type="entry name" value="LPS_export_LptC"/>
</dbReference>
<dbReference type="PANTHER" id="PTHR37481:SF1">
    <property type="entry name" value="LIPOPOLYSACCHARIDE EXPORT SYSTEM PROTEIN LPTC"/>
    <property type="match status" value="1"/>
</dbReference>
<evidence type="ECO:0000256" key="5">
    <source>
        <dbReference type="ARBA" id="ARBA00023136"/>
    </source>
</evidence>
<evidence type="ECO:0000313" key="7">
    <source>
        <dbReference type="EMBL" id="PJE80852.1"/>
    </source>
</evidence>
<dbReference type="GO" id="GO:0005886">
    <property type="term" value="C:plasma membrane"/>
    <property type="evidence" value="ECO:0007669"/>
    <property type="project" value="InterPro"/>
</dbReference>
<protein>
    <submittedName>
        <fullName evidence="7">Lipopolysaccharide export system protein LptC</fullName>
    </submittedName>
</protein>
<evidence type="ECO:0000256" key="3">
    <source>
        <dbReference type="ARBA" id="ARBA00022692"/>
    </source>
</evidence>